<organism evidence="9 10">
    <name type="scientific">Dunaliella salina</name>
    <name type="common">Green alga</name>
    <name type="synonym">Protococcus salinus</name>
    <dbReference type="NCBI Taxonomy" id="3046"/>
    <lineage>
        <taxon>Eukaryota</taxon>
        <taxon>Viridiplantae</taxon>
        <taxon>Chlorophyta</taxon>
        <taxon>core chlorophytes</taxon>
        <taxon>Chlorophyceae</taxon>
        <taxon>CS clade</taxon>
        <taxon>Chlamydomonadales</taxon>
        <taxon>Dunaliellaceae</taxon>
        <taxon>Dunaliella</taxon>
    </lineage>
</organism>
<dbReference type="PANTHER" id="PTHR12570">
    <property type="match status" value="1"/>
</dbReference>
<evidence type="ECO:0000256" key="7">
    <source>
        <dbReference type="RuleBase" id="RU363078"/>
    </source>
</evidence>
<feature type="transmembrane region" description="Helical" evidence="7">
    <location>
        <begin position="127"/>
        <end position="152"/>
    </location>
</feature>
<evidence type="ECO:0000256" key="2">
    <source>
        <dbReference type="ARBA" id="ARBA00007001"/>
    </source>
</evidence>
<keyword evidence="7" id="KW-0813">Transport</keyword>
<sequence length="412" mass="44026">MEQPVVQEQLTGHVGHQALHEGNDFEGLLDRRLPGHTHTTLPEPGGVSPGAQDAGSSMLDEQALGILLAVSSSVFIGTSFIIKKRGLRIAGSTSGALRAGSGGFSYLKEPTWWAGMLLMIVGEAANFAAYAFAPAILVTPLGALSIIVSAILAHTMLKERLNVFGILGCGLCITGALTIILHAPEEKAAVSVVEVWQLAKQPPFMAYATFAIGLVIYLIWYVAPLHGTTSIFVYITICSLAGSLTVMSCKALGIALKLTWQGDNQLLHIETYFSLTVVVCCVLTQMNYLNKALDLYNTAIVSPVYYVMFTLLTIVASLILFRDYQDWRQILTEVCGFMTIVGGTFLLHTTRDIDVDAKDLMRLAVKSGSAAASLNSGAASGLGLSALHSTSREKDKSSHQGRFSSLGASQNV</sequence>
<feature type="transmembrane region" description="Helical" evidence="7">
    <location>
        <begin position="266"/>
        <end position="283"/>
    </location>
</feature>
<keyword evidence="5 7" id="KW-0472">Membrane</keyword>
<evidence type="ECO:0000256" key="8">
    <source>
        <dbReference type="SAM" id="MobiDB-lite"/>
    </source>
</evidence>
<keyword evidence="7" id="KW-0460">Magnesium</keyword>
<feature type="region of interest" description="Disordered" evidence="8">
    <location>
        <begin position="392"/>
        <end position="412"/>
    </location>
</feature>
<name>A0ABQ7G3Q4_DUNSA</name>
<evidence type="ECO:0000256" key="1">
    <source>
        <dbReference type="ARBA" id="ARBA00004141"/>
    </source>
</evidence>
<feature type="transmembrane region" description="Helical" evidence="7">
    <location>
        <begin position="231"/>
        <end position="254"/>
    </location>
</feature>
<evidence type="ECO:0000313" key="10">
    <source>
        <dbReference type="Proteomes" id="UP000815325"/>
    </source>
</evidence>
<keyword evidence="4 7" id="KW-1133">Transmembrane helix</keyword>
<dbReference type="EMBL" id="MU070187">
    <property type="protein sequence ID" value="KAF5829238.1"/>
    <property type="molecule type" value="Genomic_DNA"/>
</dbReference>
<evidence type="ECO:0000256" key="4">
    <source>
        <dbReference type="ARBA" id="ARBA00022989"/>
    </source>
</evidence>
<comment type="caution">
    <text evidence="7">Lacks conserved residue(s) required for the propagation of feature annotation.</text>
</comment>
<dbReference type="Proteomes" id="UP000815325">
    <property type="component" value="Unassembled WGS sequence"/>
</dbReference>
<feature type="transmembrane region" description="Helical" evidence="7">
    <location>
        <begin position="164"/>
        <end position="184"/>
    </location>
</feature>
<protein>
    <recommendedName>
        <fullName evidence="7">Probable magnesium transporter</fullName>
    </recommendedName>
</protein>
<comment type="function">
    <text evidence="6 7">Acts as a Mg(2+) transporter. Can also transport other divalent cations such as Fe(2+), Sr(2+), Ba(2+), Mn(2+) and Co(2+) but to a much less extent than Mg(2+).</text>
</comment>
<evidence type="ECO:0000256" key="3">
    <source>
        <dbReference type="ARBA" id="ARBA00022692"/>
    </source>
</evidence>
<keyword evidence="3 7" id="KW-0812">Transmembrane</keyword>
<comment type="caution">
    <text evidence="9">The sequence shown here is derived from an EMBL/GenBank/DDBJ whole genome shotgun (WGS) entry which is preliminary data.</text>
</comment>
<feature type="transmembrane region" description="Helical" evidence="7">
    <location>
        <begin position="63"/>
        <end position="82"/>
    </location>
</feature>
<comment type="similarity">
    <text evidence="2 7">Belongs to the NIPA (TC 2.A.7) family.</text>
</comment>
<dbReference type="SUPFAM" id="SSF103481">
    <property type="entry name" value="Multidrug resistance efflux transporter EmrE"/>
    <property type="match status" value="1"/>
</dbReference>
<accession>A0ABQ7G3Q4</accession>
<keyword evidence="7" id="KW-1003">Cell membrane</keyword>
<dbReference type="InterPro" id="IPR037185">
    <property type="entry name" value="EmrE-like"/>
</dbReference>
<keyword evidence="7" id="KW-0406">Ion transport</keyword>
<feature type="transmembrane region" description="Helical" evidence="7">
    <location>
        <begin position="204"/>
        <end position="224"/>
    </location>
</feature>
<reference evidence="9" key="1">
    <citation type="submission" date="2017-08" db="EMBL/GenBank/DDBJ databases">
        <authorList>
            <person name="Polle J.E."/>
            <person name="Barry K."/>
            <person name="Cushman J."/>
            <person name="Schmutz J."/>
            <person name="Tran D."/>
            <person name="Hathwaick L.T."/>
            <person name="Yim W.C."/>
            <person name="Jenkins J."/>
            <person name="Mckie-Krisberg Z.M."/>
            <person name="Prochnik S."/>
            <person name="Lindquist E."/>
            <person name="Dockter R.B."/>
            <person name="Adam C."/>
            <person name="Molina H."/>
            <person name="Bunkerborg J."/>
            <person name="Jin E."/>
            <person name="Buchheim M."/>
            <person name="Magnuson J."/>
        </authorList>
    </citation>
    <scope>NUCLEOTIDE SEQUENCE</scope>
    <source>
        <strain evidence="9">CCAP 19/18</strain>
    </source>
</reference>
<feature type="region of interest" description="Disordered" evidence="8">
    <location>
        <begin position="28"/>
        <end position="55"/>
    </location>
</feature>
<dbReference type="Pfam" id="PF05653">
    <property type="entry name" value="Mg_trans_NIPA"/>
    <property type="match status" value="1"/>
</dbReference>
<dbReference type="PANTHER" id="PTHR12570:SF91">
    <property type="entry name" value="MAGNESIUM TRANSPORTER-RELATED"/>
    <property type="match status" value="1"/>
</dbReference>
<comment type="subunit">
    <text evidence="7">Homodimer.</text>
</comment>
<dbReference type="InterPro" id="IPR008521">
    <property type="entry name" value="Mg_trans_NIPA"/>
</dbReference>
<comment type="subcellular location">
    <subcellularLocation>
        <location evidence="7">Cell membrane</location>
        <topology evidence="7">Multi-pass membrane protein</topology>
    </subcellularLocation>
    <subcellularLocation>
        <location evidence="7">Early endosome</location>
    </subcellularLocation>
    <subcellularLocation>
        <location evidence="1">Membrane</location>
        <topology evidence="1">Multi-pass membrane protein</topology>
    </subcellularLocation>
</comment>
<gene>
    <name evidence="9" type="ORF">DUNSADRAFT_16380</name>
</gene>
<feature type="compositionally biased region" description="Polar residues" evidence="8">
    <location>
        <begin position="400"/>
        <end position="412"/>
    </location>
</feature>
<proteinExistence type="inferred from homology"/>
<evidence type="ECO:0000256" key="5">
    <source>
        <dbReference type="ARBA" id="ARBA00023136"/>
    </source>
</evidence>
<keyword evidence="7" id="KW-0967">Endosome</keyword>
<evidence type="ECO:0000256" key="6">
    <source>
        <dbReference type="ARBA" id="ARBA00025284"/>
    </source>
</evidence>
<keyword evidence="10" id="KW-1185">Reference proteome</keyword>
<feature type="transmembrane region" description="Helical" evidence="7">
    <location>
        <begin position="295"/>
        <end position="321"/>
    </location>
</feature>
<evidence type="ECO:0000313" key="9">
    <source>
        <dbReference type="EMBL" id="KAF5829238.1"/>
    </source>
</evidence>